<evidence type="ECO:0000313" key="3">
    <source>
        <dbReference type="Proteomes" id="UP000037109"/>
    </source>
</evidence>
<feature type="transmembrane region" description="Helical" evidence="1">
    <location>
        <begin position="27"/>
        <end position="43"/>
    </location>
</feature>
<dbReference type="STRING" id="1459.AF332_27110"/>
<dbReference type="EMBL" id="LGUF01000007">
    <property type="protein sequence ID" value="KON90109.1"/>
    <property type="molecule type" value="Genomic_DNA"/>
</dbReference>
<sequence length="68" mass="7895">MSKLFTYFPLICFFIILLALEESVMKWALLVIMAVGILIAKYFRKKCKVKKSSTMIVLMQTLQNGLFE</sequence>
<keyword evidence="1" id="KW-0812">Transmembrane</keyword>
<comment type="caution">
    <text evidence="2">The sequence shown here is derived from an EMBL/GenBank/DDBJ whole genome shotgun (WGS) entry which is preliminary data.</text>
</comment>
<dbReference type="AlphaFoldDB" id="A0A0M0GJT1"/>
<proteinExistence type="predicted"/>
<organism evidence="2 3">
    <name type="scientific">Sporosarcina globispora</name>
    <name type="common">Bacillus globisporus</name>
    <dbReference type="NCBI Taxonomy" id="1459"/>
    <lineage>
        <taxon>Bacteria</taxon>
        <taxon>Bacillati</taxon>
        <taxon>Bacillota</taxon>
        <taxon>Bacilli</taxon>
        <taxon>Bacillales</taxon>
        <taxon>Caryophanaceae</taxon>
        <taxon>Sporosarcina</taxon>
    </lineage>
</organism>
<keyword evidence="1" id="KW-0472">Membrane</keyword>
<protein>
    <submittedName>
        <fullName evidence="2">Uncharacterized protein</fullName>
    </submittedName>
</protein>
<dbReference type="PATRIC" id="fig|1459.3.peg.5969"/>
<feature type="transmembrane region" description="Helical" evidence="1">
    <location>
        <begin position="5"/>
        <end position="21"/>
    </location>
</feature>
<gene>
    <name evidence="2" type="ORF">AF332_27110</name>
</gene>
<reference evidence="3" key="1">
    <citation type="submission" date="2015-07" db="EMBL/GenBank/DDBJ databases">
        <title>Fjat-10036 dsm4.</title>
        <authorList>
            <person name="Liu B."/>
            <person name="Wang J."/>
            <person name="Zhu Y."/>
            <person name="Liu G."/>
            <person name="Chen Q."/>
            <person name="Chen Z."/>
            <person name="Lan J."/>
            <person name="Che J."/>
            <person name="Ge C."/>
            <person name="Shi H."/>
            <person name="Pan Z."/>
            <person name="Liu X."/>
        </authorList>
    </citation>
    <scope>NUCLEOTIDE SEQUENCE [LARGE SCALE GENOMIC DNA]</scope>
    <source>
        <strain evidence="3">DSM 4</strain>
    </source>
</reference>
<accession>A0A0M0GJT1</accession>
<evidence type="ECO:0000313" key="2">
    <source>
        <dbReference type="EMBL" id="KON90109.1"/>
    </source>
</evidence>
<dbReference type="Proteomes" id="UP000037109">
    <property type="component" value="Unassembled WGS sequence"/>
</dbReference>
<keyword evidence="1" id="KW-1133">Transmembrane helix</keyword>
<name>A0A0M0GJT1_SPOGL</name>
<evidence type="ECO:0000256" key="1">
    <source>
        <dbReference type="SAM" id="Phobius"/>
    </source>
</evidence>
<dbReference type="RefSeq" id="WP_053437483.1">
    <property type="nucleotide sequence ID" value="NZ_LGUF01000007.1"/>
</dbReference>
<keyword evidence="3" id="KW-1185">Reference proteome</keyword>